<dbReference type="SUPFAM" id="SSF53756">
    <property type="entry name" value="UDP-Glycosyltransferase/glycogen phosphorylase"/>
    <property type="match status" value="1"/>
</dbReference>
<gene>
    <name evidence="1" type="ORF">GCM10007852_01090</name>
</gene>
<reference evidence="1" key="1">
    <citation type="journal article" date="2014" name="Int. J. Syst. Evol. Microbiol.">
        <title>Complete genome sequence of Corynebacterium casei LMG S-19264T (=DSM 44701T), isolated from a smear-ripened cheese.</title>
        <authorList>
            <consortium name="US DOE Joint Genome Institute (JGI-PGF)"/>
            <person name="Walter F."/>
            <person name="Albersmeier A."/>
            <person name="Kalinowski J."/>
            <person name="Ruckert C."/>
        </authorList>
    </citation>
    <scope>NUCLEOTIDE SEQUENCE</scope>
    <source>
        <strain evidence="1">NBRC 110023</strain>
    </source>
</reference>
<dbReference type="InterPro" id="IPR005262">
    <property type="entry name" value="MJ1255-like"/>
</dbReference>
<comment type="caution">
    <text evidence="1">The sequence shown here is derived from an EMBL/GenBank/DDBJ whole genome shotgun (WGS) entry which is preliminary data.</text>
</comment>
<dbReference type="GO" id="GO:0016757">
    <property type="term" value="F:glycosyltransferase activity"/>
    <property type="evidence" value="ECO:0007669"/>
    <property type="project" value="TreeGrafter"/>
</dbReference>
<dbReference type="Proteomes" id="UP001156601">
    <property type="component" value="Unassembled WGS sequence"/>
</dbReference>
<protein>
    <submittedName>
        <fullName evidence="1">Glycosyl transferase</fullName>
    </submittedName>
</protein>
<keyword evidence="2" id="KW-1185">Reference proteome</keyword>
<organism evidence="1 2">
    <name type="scientific">Agaribacter marinus</name>
    <dbReference type="NCBI Taxonomy" id="1431249"/>
    <lineage>
        <taxon>Bacteria</taxon>
        <taxon>Pseudomonadati</taxon>
        <taxon>Pseudomonadota</taxon>
        <taxon>Gammaproteobacteria</taxon>
        <taxon>Alteromonadales</taxon>
        <taxon>Alteromonadaceae</taxon>
        <taxon>Agaribacter</taxon>
    </lineage>
</organism>
<dbReference type="AlphaFoldDB" id="A0AA37SSM1"/>
<evidence type="ECO:0000313" key="2">
    <source>
        <dbReference type="Proteomes" id="UP001156601"/>
    </source>
</evidence>
<sequence>MRILYGIQGTGNGHITRARHMAQGLSQKDNMQVDYFFSGRQHSQYFDMAPFGQFQHARGLTFITDNGRIQHRKTLSQNNIFTFIRDVKSLIVKNYDLIINDFEPVTAWAAKFAGVPSLSVSHQAAFLHHVPKQEQSILDKAITKYFAPTDHSLGTHWYHFGYNIIPPFVADDFLIPPSKNSSQGTDILVYLPFENTQSIREQLHTLSEYTFICYHPSVKQIEKDRNIHWHPLSTSQFKQSLLRSAGVISNCGFELSTECLSLGKPMLVKPLQRQYEQLSNAYTLKELGVCDVMHDLNAEEIDEWLQNKKGIQIDYPSDCSQFIDWIAEGNWSKSEGICQQLWQKVKFPEDVKKRLVNLANTS</sequence>
<dbReference type="Gene3D" id="3.40.50.2000">
    <property type="entry name" value="Glycogen Phosphorylase B"/>
    <property type="match status" value="1"/>
</dbReference>
<dbReference type="EMBL" id="BSOT01000002">
    <property type="protein sequence ID" value="GLR69201.1"/>
    <property type="molecule type" value="Genomic_DNA"/>
</dbReference>
<name>A0AA37SSM1_9ALTE</name>
<evidence type="ECO:0000313" key="1">
    <source>
        <dbReference type="EMBL" id="GLR69201.1"/>
    </source>
</evidence>
<dbReference type="PANTHER" id="PTHR21015">
    <property type="entry name" value="UDP-N-ACETYLGLUCOSAMINE--N-ACETYLMURAMYL-(PENTAPEPTIDE) PYROPHOSPHORYL-UNDECAPRENOL N-ACETYLGLUCOSAMINE TRANSFERASE 1"/>
    <property type="match status" value="1"/>
</dbReference>
<dbReference type="RefSeq" id="WP_284215528.1">
    <property type="nucleotide sequence ID" value="NZ_BSOT01000002.1"/>
</dbReference>
<accession>A0AA37SSM1</accession>
<keyword evidence="1" id="KW-0808">Transferase</keyword>
<reference evidence="1" key="2">
    <citation type="submission" date="2023-01" db="EMBL/GenBank/DDBJ databases">
        <title>Draft genome sequence of Agaribacter marinus strain NBRC 110023.</title>
        <authorList>
            <person name="Sun Q."/>
            <person name="Mori K."/>
        </authorList>
    </citation>
    <scope>NUCLEOTIDE SEQUENCE</scope>
    <source>
        <strain evidence="1">NBRC 110023</strain>
    </source>
</reference>
<proteinExistence type="predicted"/>
<dbReference type="Pfam" id="PF13528">
    <property type="entry name" value="Glyco_trans_1_3"/>
    <property type="match status" value="1"/>
</dbReference>
<dbReference type="PANTHER" id="PTHR21015:SF22">
    <property type="entry name" value="GLYCOSYLTRANSFERASE"/>
    <property type="match status" value="1"/>
</dbReference>
<dbReference type="NCBIfam" id="TIGR00661">
    <property type="entry name" value="MJ1255"/>
    <property type="match status" value="1"/>
</dbReference>